<dbReference type="STRING" id="1465490.SAMN05444277_103286"/>
<evidence type="ECO:0000259" key="3">
    <source>
        <dbReference type="Pfam" id="PF13439"/>
    </source>
</evidence>
<dbReference type="GO" id="GO:0009103">
    <property type="term" value="P:lipopolysaccharide biosynthetic process"/>
    <property type="evidence" value="ECO:0007669"/>
    <property type="project" value="TreeGrafter"/>
</dbReference>
<proteinExistence type="predicted"/>
<organism evidence="4 5">
    <name type="scientific">Parafilimonas terrae</name>
    <dbReference type="NCBI Taxonomy" id="1465490"/>
    <lineage>
        <taxon>Bacteria</taxon>
        <taxon>Pseudomonadati</taxon>
        <taxon>Bacteroidota</taxon>
        <taxon>Chitinophagia</taxon>
        <taxon>Chitinophagales</taxon>
        <taxon>Chitinophagaceae</taxon>
        <taxon>Parafilimonas</taxon>
    </lineage>
</organism>
<dbReference type="AlphaFoldDB" id="A0A1I5UH15"/>
<feature type="domain" description="Glycosyl transferase family 1" evidence="2">
    <location>
        <begin position="202"/>
        <end position="358"/>
    </location>
</feature>
<dbReference type="GO" id="GO:0016757">
    <property type="term" value="F:glycosyltransferase activity"/>
    <property type="evidence" value="ECO:0007669"/>
    <property type="project" value="InterPro"/>
</dbReference>
<dbReference type="InterPro" id="IPR001296">
    <property type="entry name" value="Glyco_trans_1"/>
</dbReference>
<dbReference type="PANTHER" id="PTHR46401">
    <property type="entry name" value="GLYCOSYLTRANSFERASE WBBK-RELATED"/>
    <property type="match status" value="1"/>
</dbReference>
<dbReference type="EMBL" id="FOXQ01000003">
    <property type="protein sequence ID" value="SFP94520.1"/>
    <property type="molecule type" value="Genomic_DNA"/>
</dbReference>
<accession>A0A1I5UH15</accession>
<dbReference type="Pfam" id="PF13439">
    <property type="entry name" value="Glyco_transf_4"/>
    <property type="match status" value="1"/>
</dbReference>
<protein>
    <submittedName>
        <fullName evidence="4">Glycosyltransferase involved in cell wall bisynthesis</fullName>
    </submittedName>
</protein>
<sequence>MRIAYLALNDPLDKKSWSGTTYYIAKALQKNGNEVDYLGPIKPPKWLDKTLRAIAKATRIIFRKEYITKYSLLLSWYSAKQFTKKLKGKKYDCICAPAASVELGFLKTNLPVIYITDATFELVSNYDYSEFNKMFWFSKLEGNLLEKNALKKSSAVIYPSIWAAESAIKDYHIANNKVFIAPFGANIDMIPDRQIIYKKLENKQLTLLFLAVDWDRKGGSIAFDVLKYLIYTHGVQAKLIVCGCVPPSHIAHPNMEVIPFLDKNKKEDYDRFVSIMSSAHFLLVPTRADCSLLVGCEANAYGVPAITTETGGVPEIVKDGVNGYCLPYSAPGSTYAALINELFINEEKYQQLVASSRQRFEEHLNWQKWTESFTEIYENSVAKKEPAISLN</sequence>
<keyword evidence="5" id="KW-1185">Reference proteome</keyword>
<dbReference type="Pfam" id="PF00534">
    <property type="entry name" value="Glycos_transf_1"/>
    <property type="match status" value="1"/>
</dbReference>
<evidence type="ECO:0000313" key="5">
    <source>
        <dbReference type="Proteomes" id="UP000199031"/>
    </source>
</evidence>
<dbReference type="OrthoDB" id="7560678at2"/>
<dbReference type="Proteomes" id="UP000199031">
    <property type="component" value="Unassembled WGS sequence"/>
</dbReference>
<keyword evidence="1 4" id="KW-0808">Transferase</keyword>
<dbReference type="PANTHER" id="PTHR46401:SF2">
    <property type="entry name" value="GLYCOSYLTRANSFERASE WBBK-RELATED"/>
    <property type="match status" value="1"/>
</dbReference>
<evidence type="ECO:0000313" key="4">
    <source>
        <dbReference type="EMBL" id="SFP94520.1"/>
    </source>
</evidence>
<gene>
    <name evidence="4" type="ORF">SAMN05444277_103286</name>
</gene>
<dbReference type="RefSeq" id="WP_090656995.1">
    <property type="nucleotide sequence ID" value="NZ_FOXQ01000003.1"/>
</dbReference>
<name>A0A1I5UH15_9BACT</name>
<dbReference type="SUPFAM" id="SSF53756">
    <property type="entry name" value="UDP-Glycosyltransferase/glycogen phosphorylase"/>
    <property type="match status" value="1"/>
</dbReference>
<feature type="domain" description="Glycosyltransferase subfamily 4-like N-terminal" evidence="3">
    <location>
        <begin position="21"/>
        <end position="187"/>
    </location>
</feature>
<evidence type="ECO:0000256" key="1">
    <source>
        <dbReference type="ARBA" id="ARBA00022679"/>
    </source>
</evidence>
<dbReference type="InterPro" id="IPR028098">
    <property type="entry name" value="Glyco_trans_4-like_N"/>
</dbReference>
<dbReference type="Gene3D" id="3.40.50.2000">
    <property type="entry name" value="Glycogen Phosphorylase B"/>
    <property type="match status" value="2"/>
</dbReference>
<reference evidence="4 5" key="1">
    <citation type="submission" date="2016-10" db="EMBL/GenBank/DDBJ databases">
        <authorList>
            <person name="de Groot N.N."/>
        </authorList>
    </citation>
    <scope>NUCLEOTIDE SEQUENCE [LARGE SCALE GENOMIC DNA]</scope>
    <source>
        <strain evidence="4 5">DSM 28286</strain>
    </source>
</reference>
<evidence type="ECO:0000259" key="2">
    <source>
        <dbReference type="Pfam" id="PF00534"/>
    </source>
</evidence>
<dbReference type="CDD" id="cd03801">
    <property type="entry name" value="GT4_PimA-like"/>
    <property type="match status" value="1"/>
</dbReference>